<evidence type="ECO:0000313" key="4">
    <source>
        <dbReference type="Proteomes" id="UP000605784"/>
    </source>
</evidence>
<evidence type="ECO:0000259" key="2">
    <source>
        <dbReference type="PROSITE" id="PS51898"/>
    </source>
</evidence>
<dbReference type="InterPro" id="IPR002104">
    <property type="entry name" value="Integrase_catalytic"/>
</dbReference>
<feature type="domain" description="Tyr recombinase" evidence="2">
    <location>
        <begin position="132"/>
        <end position="322"/>
    </location>
</feature>
<dbReference type="GO" id="GO:0006310">
    <property type="term" value="P:DNA recombination"/>
    <property type="evidence" value="ECO:0007669"/>
    <property type="project" value="UniProtKB-KW"/>
</dbReference>
<accession>A0A830GQ75</accession>
<proteinExistence type="predicted"/>
<dbReference type="AlphaFoldDB" id="A0A830GQ75"/>
<sequence length="424" mass="48842">MTNPVERIDALRERISRSERLCEADKEALTRFSKEMEFLDARYSDKRHIKLLQHCIILAGDSQKYAPDELPDVRLVDTFDSETAVKDVGRWIKRNFDNEETKRDYRVAVRMFGEHATEGEEIPEPIQRLSAGTPRNYNPVPDPAKMLWWEEHIQPMVENAHHFRDKAAITVAWDSGARSEEFCNLRVGDVSDHEHGLKISVDGKRGERSILLIPSVPYLRQWLNVHPASDNPAAPLWCKLNSAEEVSYRMKLKMLKKPARRAGIDHTDITFRRMRKSSASYLANQNVNQAHLEDHHGWKRGSDIASRYVTVFGKANDREIARAHGADVQEEEHERLAPVTCPRCRNETPREDSLCVWCGQAMEQGAVEELHAEQRETRTELLRIAREDPTLLDDIERFEQVMEFVDSNPGIVREARAFVDATTD</sequence>
<comment type="caution">
    <text evidence="3">The sequence shown here is derived from an EMBL/GenBank/DDBJ whole genome shotgun (WGS) entry which is preliminary data.</text>
</comment>
<reference evidence="3" key="2">
    <citation type="submission" date="2020-09" db="EMBL/GenBank/DDBJ databases">
        <authorList>
            <person name="Sun Q."/>
            <person name="Ohkuma M."/>
        </authorList>
    </citation>
    <scope>NUCLEOTIDE SEQUENCE</scope>
    <source>
        <strain evidence="3">JCM 17820</strain>
    </source>
</reference>
<dbReference type="Pfam" id="PF00589">
    <property type="entry name" value="Phage_integrase"/>
    <property type="match status" value="1"/>
</dbReference>
<name>A0A830GQ75_9EURY</name>
<dbReference type="InterPro" id="IPR011010">
    <property type="entry name" value="DNA_brk_join_enz"/>
</dbReference>
<dbReference type="GO" id="GO:0015074">
    <property type="term" value="P:DNA integration"/>
    <property type="evidence" value="ECO:0007669"/>
    <property type="project" value="InterPro"/>
</dbReference>
<dbReference type="InterPro" id="IPR013762">
    <property type="entry name" value="Integrase-like_cat_sf"/>
</dbReference>
<dbReference type="SUPFAM" id="SSF56349">
    <property type="entry name" value="DNA breaking-rejoining enzymes"/>
    <property type="match status" value="1"/>
</dbReference>
<gene>
    <name evidence="3" type="ORF">GCM10009030_29130</name>
</gene>
<dbReference type="GO" id="GO:0003677">
    <property type="term" value="F:DNA binding"/>
    <property type="evidence" value="ECO:0007669"/>
    <property type="project" value="InterPro"/>
</dbReference>
<keyword evidence="1" id="KW-0233">DNA recombination</keyword>
<protein>
    <recommendedName>
        <fullName evidence="2">Tyr recombinase domain-containing protein</fullName>
    </recommendedName>
</protein>
<keyword evidence="4" id="KW-1185">Reference proteome</keyword>
<dbReference type="Proteomes" id="UP000605784">
    <property type="component" value="Unassembled WGS sequence"/>
</dbReference>
<organism evidence="3 4">
    <name type="scientific">Haloarcula pellucida</name>
    <dbReference type="NCBI Taxonomy" id="1427151"/>
    <lineage>
        <taxon>Archaea</taxon>
        <taxon>Methanobacteriati</taxon>
        <taxon>Methanobacteriota</taxon>
        <taxon>Stenosarchaea group</taxon>
        <taxon>Halobacteria</taxon>
        <taxon>Halobacteriales</taxon>
        <taxon>Haloarculaceae</taxon>
        <taxon>Haloarcula</taxon>
    </lineage>
</organism>
<evidence type="ECO:0000313" key="3">
    <source>
        <dbReference type="EMBL" id="GGN98588.1"/>
    </source>
</evidence>
<reference evidence="3" key="1">
    <citation type="journal article" date="2014" name="Int. J. Syst. Evol. Microbiol.">
        <title>Complete genome sequence of Corynebacterium casei LMG S-19264T (=DSM 44701T), isolated from a smear-ripened cheese.</title>
        <authorList>
            <consortium name="US DOE Joint Genome Institute (JGI-PGF)"/>
            <person name="Walter F."/>
            <person name="Albersmeier A."/>
            <person name="Kalinowski J."/>
            <person name="Ruckert C."/>
        </authorList>
    </citation>
    <scope>NUCLEOTIDE SEQUENCE</scope>
    <source>
        <strain evidence="3">JCM 17820</strain>
    </source>
</reference>
<dbReference type="Gene3D" id="1.10.443.10">
    <property type="entry name" value="Intergrase catalytic core"/>
    <property type="match status" value="1"/>
</dbReference>
<evidence type="ECO:0000256" key="1">
    <source>
        <dbReference type="ARBA" id="ARBA00023172"/>
    </source>
</evidence>
<dbReference type="PROSITE" id="PS51898">
    <property type="entry name" value="TYR_RECOMBINASE"/>
    <property type="match status" value="1"/>
</dbReference>
<dbReference type="EMBL" id="BMOU01000005">
    <property type="protein sequence ID" value="GGN98588.1"/>
    <property type="molecule type" value="Genomic_DNA"/>
</dbReference>
<dbReference type="CDD" id="cd00397">
    <property type="entry name" value="DNA_BRE_C"/>
    <property type="match status" value="1"/>
</dbReference>
<dbReference type="RefSeq" id="WP_188999426.1">
    <property type="nucleotide sequence ID" value="NZ_BMOU01000005.1"/>
</dbReference>